<dbReference type="Proteomes" id="UP000266861">
    <property type="component" value="Unassembled WGS sequence"/>
</dbReference>
<dbReference type="EMBL" id="PQFF01000213">
    <property type="protein sequence ID" value="RHZ73544.1"/>
    <property type="molecule type" value="Genomic_DNA"/>
</dbReference>
<proteinExistence type="predicted"/>
<dbReference type="AlphaFoldDB" id="A0A397IK22"/>
<sequence>MISSWIDNRPTSYSSRNNPYEFQLILRGNKDVFAPIIFWDICHGHSNTIVITKIKGTDEIIGGRVKNEKDALFYYIQKYKYGPCFVHDEFLMESCVSDFTQDTLNWCDNNINNCYENLLEQLMIDFLL</sequence>
<evidence type="ECO:0000313" key="2">
    <source>
        <dbReference type="Proteomes" id="UP000266861"/>
    </source>
</evidence>
<gene>
    <name evidence="1" type="ORF">Glove_230g53</name>
</gene>
<name>A0A397IK22_9GLOM</name>
<dbReference type="OrthoDB" id="25620at2759"/>
<comment type="caution">
    <text evidence="1">The sequence shown here is derived from an EMBL/GenBank/DDBJ whole genome shotgun (WGS) entry which is preliminary data.</text>
</comment>
<reference evidence="1 2" key="1">
    <citation type="submission" date="2018-08" db="EMBL/GenBank/DDBJ databases">
        <title>Genome and evolution of the arbuscular mycorrhizal fungus Diversispora epigaea (formerly Glomus versiforme) and its bacterial endosymbionts.</title>
        <authorList>
            <person name="Sun X."/>
            <person name="Fei Z."/>
            <person name="Harrison M."/>
        </authorList>
    </citation>
    <scope>NUCLEOTIDE SEQUENCE [LARGE SCALE GENOMIC DNA]</scope>
    <source>
        <strain evidence="1 2">IT104</strain>
    </source>
</reference>
<accession>A0A397IK22</accession>
<keyword evidence="2" id="KW-1185">Reference proteome</keyword>
<evidence type="ECO:0000313" key="1">
    <source>
        <dbReference type="EMBL" id="RHZ73544.1"/>
    </source>
</evidence>
<protein>
    <recommendedName>
        <fullName evidence="3">TLDc domain-containing protein</fullName>
    </recommendedName>
</protein>
<evidence type="ECO:0008006" key="3">
    <source>
        <dbReference type="Google" id="ProtNLM"/>
    </source>
</evidence>
<organism evidence="1 2">
    <name type="scientific">Diversispora epigaea</name>
    <dbReference type="NCBI Taxonomy" id="1348612"/>
    <lineage>
        <taxon>Eukaryota</taxon>
        <taxon>Fungi</taxon>
        <taxon>Fungi incertae sedis</taxon>
        <taxon>Mucoromycota</taxon>
        <taxon>Glomeromycotina</taxon>
        <taxon>Glomeromycetes</taxon>
        <taxon>Diversisporales</taxon>
        <taxon>Diversisporaceae</taxon>
        <taxon>Diversispora</taxon>
    </lineage>
</organism>